<keyword evidence="5 8" id="KW-0175">Coiled coil</keyword>
<feature type="compositionally biased region" description="Basic residues" evidence="9">
    <location>
        <begin position="171"/>
        <end position="218"/>
    </location>
</feature>
<comment type="function">
    <text evidence="6">May be involved in the turnover of nuclear polyadenylated (pA+) RNA.</text>
</comment>
<dbReference type="InterPro" id="IPR035979">
    <property type="entry name" value="RBD_domain_sf"/>
</dbReference>
<evidence type="ECO:0000256" key="4">
    <source>
        <dbReference type="ARBA" id="ARBA00022884"/>
    </source>
</evidence>
<proteinExistence type="predicted"/>
<feature type="compositionally biased region" description="Basic and acidic residues" evidence="9">
    <location>
        <begin position="219"/>
        <end position="229"/>
    </location>
</feature>
<evidence type="ECO:0000259" key="10">
    <source>
        <dbReference type="PROSITE" id="PS50103"/>
    </source>
</evidence>
<dbReference type="PROSITE" id="PS50103">
    <property type="entry name" value="ZF_C3H1"/>
    <property type="match status" value="1"/>
</dbReference>
<reference evidence="11" key="1">
    <citation type="submission" date="2023-07" db="EMBL/GenBank/DDBJ databases">
        <title>Chromosome-level genome assembly of Artemia franciscana.</title>
        <authorList>
            <person name="Jo E."/>
        </authorList>
    </citation>
    <scope>NUCLEOTIDE SEQUENCE</scope>
    <source>
        <tissue evidence="11">Whole body</tissue>
    </source>
</reference>
<evidence type="ECO:0000256" key="5">
    <source>
        <dbReference type="ARBA" id="ARBA00023054"/>
    </source>
</evidence>
<keyword evidence="4" id="KW-0694">RNA-binding</keyword>
<organism evidence="11 12">
    <name type="scientific">Artemia franciscana</name>
    <name type="common">Brine shrimp</name>
    <name type="synonym">Artemia sanfranciscana</name>
    <dbReference type="NCBI Taxonomy" id="6661"/>
    <lineage>
        <taxon>Eukaryota</taxon>
        <taxon>Metazoa</taxon>
        <taxon>Ecdysozoa</taxon>
        <taxon>Arthropoda</taxon>
        <taxon>Crustacea</taxon>
        <taxon>Branchiopoda</taxon>
        <taxon>Anostraca</taxon>
        <taxon>Artemiidae</taxon>
        <taxon>Artemia</taxon>
    </lineage>
</organism>
<evidence type="ECO:0000256" key="2">
    <source>
        <dbReference type="ARBA" id="ARBA00022771"/>
    </source>
</evidence>
<dbReference type="EMBL" id="JAVRJZ010000015">
    <property type="protein sequence ID" value="KAK2712406.1"/>
    <property type="molecule type" value="Genomic_DNA"/>
</dbReference>
<gene>
    <name evidence="11" type="ORF">QYM36_011179</name>
</gene>
<feature type="compositionally biased region" description="Acidic residues" evidence="9">
    <location>
        <begin position="815"/>
        <end position="834"/>
    </location>
</feature>
<feature type="region of interest" description="Disordered" evidence="9">
    <location>
        <begin position="812"/>
        <end position="834"/>
    </location>
</feature>
<feature type="zinc finger region" description="C3H1-type" evidence="7">
    <location>
        <begin position="249"/>
        <end position="277"/>
    </location>
</feature>
<keyword evidence="3 7" id="KW-0862">Zinc</keyword>
<dbReference type="GO" id="GO:0005634">
    <property type="term" value="C:nucleus"/>
    <property type="evidence" value="ECO:0007669"/>
    <property type="project" value="TreeGrafter"/>
</dbReference>
<dbReference type="SMART" id="SM00360">
    <property type="entry name" value="RRM"/>
    <property type="match status" value="2"/>
</dbReference>
<dbReference type="Proteomes" id="UP001187531">
    <property type="component" value="Unassembled WGS sequence"/>
</dbReference>
<evidence type="ECO:0000256" key="6">
    <source>
        <dbReference type="ARBA" id="ARBA00043866"/>
    </source>
</evidence>
<accession>A0AA88L4G0</accession>
<feature type="region of interest" description="Disordered" evidence="9">
    <location>
        <begin position="106"/>
        <end position="249"/>
    </location>
</feature>
<dbReference type="PANTHER" id="PTHR14398:SF0">
    <property type="entry name" value="ZINC FINGER PROTEIN SWM"/>
    <property type="match status" value="1"/>
</dbReference>
<keyword evidence="2 7" id="KW-0863">Zinc-finger</keyword>
<feature type="domain" description="C3H1-type" evidence="10">
    <location>
        <begin position="249"/>
        <end position="277"/>
    </location>
</feature>
<name>A0AA88L4G0_ARTSF</name>
<evidence type="ECO:0000256" key="9">
    <source>
        <dbReference type="SAM" id="MobiDB-lite"/>
    </source>
</evidence>
<dbReference type="InterPro" id="IPR002483">
    <property type="entry name" value="PWI_dom"/>
</dbReference>
<dbReference type="Pfam" id="PF01480">
    <property type="entry name" value="PWI"/>
    <property type="match status" value="1"/>
</dbReference>
<dbReference type="Pfam" id="PF00076">
    <property type="entry name" value="RRM_1"/>
    <property type="match status" value="1"/>
</dbReference>
<evidence type="ECO:0000256" key="1">
    <source>
        <dbReference type="ARBA" id="ARBA00022723"/>
    </source>
</evidence>
<keyword evidence="12" id="KW-1185">Reference proteome</keyword>
<dbReference type="GO" id="GO:0003723">
    <property type="term" value="F:RNA binding"/>
    <property type="evidence" value="ECO:0007669"/>
    <property type="project" value="UniProtKB-KW"/>
</dbReference>
<sequence length="834" mass="94516">MYIENPEALKAWLSNILKPLCEADPSALAKYVLALAKKDKTEEELRASMISQLDVFLQKETIHFVDTLFIALETKSYIPPVLGTESVVPENAQNLEFAQEVQKSPHVGYSIDGPVGRPEVHIKRSESDREDGRRGRKRTRSRGSSRSSSRSRSPRDKFRRSRSISNDRAKIGRPSRSRRSPRRTVYRRRTPVYRRSRSASRRSPARRSRSPLRVRARTRSPDRRRDERSVTGAAIPLPLDVTIPPPPLPPGKQRCRDFDEKGFCMLGELCPFDHGIDPVVVDDTELPRVLNFTGPLPEIPPPLHVSHVAPPPPPTVAVEPYNPDVPAISWPRPGYPPLMAPLPYQPTMRPTAHRPYIRRNMTTPVQAVVPAGSVVREIRPIKVDAETEESVGTVMAEARQRRMGARNPNNCSLELRKVPRGLNNISQLNQHFSKFGRIVNLQIMYGGDPEAAVVTFSNHGEALAAYRSSEAVMNNRFIKVFWHNADKQENIPPSLGSTQRSLKDRLGPVPHDQEVMDYEEDKIQSTTFVNKEVLAKQQEHQKAQELESIKQAQALLAAQEAMRKKQEEKKKEAAKLQLDIVKRKQDLLEKQIEQQKILLAKLEKGGKTMKRDERETLVKTIKTVQESIESLKKEISAPLKRNLEDIQKELFQAEVELQSRLMAPAEYAVAKQRLVGLRQELVAVGGATVRGKPAIRARGGRGGFIGPKISLDRRTTKLLVSGFKEEDTGDVLAFLAQYGEIVSHMSAEPTDLIVEYKYRYEAETALKEIVNQEFLDTKLRVKWHPTPPALKEQVPVSNTVKETRSEKLMDLTEAPNDELLDYDNEEMEELSWKR</sequence>
<dbReference type="AlphaFoldDB" id="A0AA88L4G0"/>
<dbReference type="Gene3D" id="3.30.70.330">
    <property type="match status" value="2"/>
</dbReference>
<evidence type="ECO:0000313" key="11">
    <source>
        <dbReference type="EMBL" id="KAK2712406.1"/>
    </source>
</evidence>
<dbReference type="FunFam" id="3.30.70.330:FF:000330">
    <property type="entry name" value="RNA-binding motif protein 26"/>
    <property type="match status" value="1"/>
</dbReference>
<feature type="compositionally biased region" description="Basic and acidic residues" evidence="9">
    <location>
        <begin position="118"/>
        <end position="133"/>
    </location>
</feature>
<evidence type="ECO:0000256" key="3">
    <source>
        <dbReference type="ARBA" id="ARBA00022833"/>
    </source>
</evidence>
<evidence type="ECO:0000256" key="7">
    <source>
        <dbReference type="PROSITE-ProRule" id="PRU00723"/>
    </source>
</evidence>
<evidence type="ECO:0000256" key="8">
    <source>
        <dbReference type="SAM" id="Coils"/>
    </source>
</evidence>
<dbReference type="InterPro" id="IPR012677">
    <property type="entry name" value="Nucleotide-bd_a/b_plait_sf"/>
</dbReference>
<feature type="coiled-coil region" evidence="8">
    <location>
        <begin position="535"/>
        <end position="634"/>
    </location>
</feature>
<keyword evidence="1 7" id="KW-0479">Metal-binding</keyword>
<protein>
    <recommendedName>
        <fullName evidence="10">C3H1-type domain-containing protein</fullName>
    </recommendedName>
</protein>
<dbReference type="InterPro" id="IPR045137">
    <property type="entry name" value="RBM26/27"/>
</dbReference>
<dbReference type="InterPro" id="IPR000571">
    <property type="entry name" value="Znf_CCCH"/>
</dbReference>
<comment type="caution">
    <text evidence="11">The sequence shown here is derived from an EMBL/GenBank/DDBJ whole genome shotgun (WGS) entry which is preliminary data.</text>
</comment>
<dbReference type="GO" id="GO:0008270">
    <property type="term" value="F:zinc ion binding"/>
    <property type="evidence" value="ECO:0007669"/>
    <property type="project" value="UniProtKB-KW"/>
</dbReference>
<feature type="compositionally biased region" description="Basic residues" evidence="9">
    <location>
        <begin position="134"/>
        <end position="143"/>
    </location>
</feature>
<dbReference type="PANTHER" id="PTHR14398">
    <property type="entry name" value="RNA RECOGNITION RRM/RNP DOMAIN"/>
    <property type="match status" value="1"/>
</dbReference>
<dbReference type="SUPFAM" id="SSF54928">
    <property type="entry name" value="RNA-binding domain, RBD"/>
    <property type="match status" value="2"/>
</dbReference>
<dbReference type="InterPro" id="IPR000504">
    <property type="entry name" value="RRM_dom"/>
</dbReference>
<dbReference type="CDD" id="cd12257">
    <property type="entry name" value="RRM1_RBM26_like"/>
    <property type="match status" value="1"/>
</dbReference>
<dbReference type="Pfam" id="PF14605">
    <property type="entry name" value="Nup35_RRM_2"/>
    <property type="match status" value="1"/>
</dbReference>
<evidence type="ECO:0000313" key="12">
    <source>
        <dbReference type="Proteomes" id="UP001187531"/>
    </source>
</evidence>